<sequence>MNETAPRTPEGDPLDPESAALAAALLEIGRHVDGETLRAPRWFALARSAALLAQQPGIAALLGVEATDVLGADAAHLTPIELEELPAMHDPLESLAAVSWPDIAVGGALALDLPAASWRSRIDDSDAQARRTAEALDGGTLRVLVAATQDGVTYSALRRAGDRPSGPARYVMGPALLPELTQALAESLHG</sequence>
<gene>
    <name evidence="1" type="ORF">ACFFF6_05735</name>
</gene>
<reference evidence="1 2" key="1">
    <citation type="submission" date="2024-09" db="EMBL/GenBank/DDBJ databases">
        <authorList>
            <person name="Sun Q."/>
            <person name="Mori K."/>
        </authorList>
    </citation>
    <scope>NUCLEOTIDE SEQUENCE [LARGE SCALE GENOMIC DNA]</scope>
    <source>
        <strain evidence="1 2">CICC 10874</strain>
    </source>
</reference>
<protein>
    <submittedName>
        <fullName evidence="1">PPA1309 family protein</fullName>
    </submittedName>
</protein>
<organism evidence="1 2">
    <name type="scientific">Brachybacterium hainanense</name>
    <dbReference type="NCBI Taxonomy" id="1541174"/>
    <lineage>
        <taxon>Bacteria</taxon>
        <taxon>Bacillati</taxon>
        <taxon>Actinomycetota</taxon>
        <taxon>Actinomycetes</taxon>
        <taxon>Micrococcales</taxon>
        <taxon>Dermabacteraceae</taxon>
        <taxon>Brachybacterium</taxon>
    </lineage>
</organism>
<dbReference type="RefSeq" id="WP_376979033.1">
    <property type="nucleotide sequence ID" value="NZ_JBHLSV010000005.1"/>
</dbReference>
<keyword evidence="2" id="KW-1185">Reference proteome</keyword>
<evidence type="ECO:0000313" key="1">
    <source>
        <dbReference type="EMBL" id="MFC0673454.1"/>
    </source>
</evidence>
<accession>A0ABV6R8Z1</accession>
<dbReference type="EMBL" id="JBHLSV010000005">
    <property type="protein sequence ID" value="MFC0673454.1"/>
    <property type="molecule type" value="Genomic_DNA"/>
</dbReference>
<name>A0ABV6R8Z1_9MICO</name>
<evidence type="ECO:0000313" key="2">
    <source>
        <dbReference type="Proteomes" id="UP001589793"/>
    </source>
</evidence>
<proteinExistence type="predicted"/>
<dbReference type="InterPro" id="IPR047681">
    <property type="entry name" value="PPA1309-like"/>
</dbReference>
<dbReference type="Proteomes" id="UP001589793">
    <property type="component" value="Unassembled WGS sequence"/>
</dbReference>
<comment type="caution">
    <text evidence="1">The sequence shown here is derived from an EMBL/GenBank/DDBJ whole genome shotgun (WGS) entry which is preliminary data.</text>
</comment>
<dbReference type="NCBIfam" id="NF040618">
    <property type="entry name" value="PPA1309_fam"/>
    <property type="match status" value="1"/>
</dbReference>